<comment type="caution">
    <text evidence="12">The sequence shown here is derived from an EMBL/GenBank/DDBJ whole genome shotgun (WGS) entry which is preliminary data.</text>
</comment>
<comment type="subcellular location">
    <subcellularLocation>
        <location evidence="1">Membrane</location>
        <topology evidence="1">Multi-pass membrane protein</topology>
    </subcellularLocation>
</comment>
<dbReference type="InterPro" id="IPR050480">
    <property type="entry name" value="CysZ-like"/>
</dbReference>
<evidence type="ECO:0000256" key="3">
    <source>
        <dbReference type="ARBA" id="ARBA00022475"/>
    </source>
</evidence>
<keyword evidence="2" id="KW-0813">Transport</keyword>
<evidence type="ECO:0000256" key="11">
    <source>
        <dbReference type="SAM" id="Phobius"/>
    </source>
</evidence>
<keyword evidence="6 11" id="KW-0812">Transmembrane</keyword>
<evidence type="ECO:0000256" key="10">
    <source>
        <dbReference type="ARBA" id="ARBA00023192"/>
    </source>
</evidence>
<keyword evidence="7 11" id="KW-1133">Transmembrane helix</keyword>
<organism evidence="12 13">
    <name type="scientific">Piscirickettsia litoralis</name>
    <dbReference type="NCBI Taxonomy" id="1891921"/>
    <lineage>
        <taxon>Bacteria</taxon>
        <taxon>Pseudomonadati</taxon>
        <taxon>Pseudomonadota</taxon>
        <taxon>Gammaproteobacteria</taxon>
        <taxon>Thiotrichales</taxon>
        <taxon>Piscirickettsiaceae</taxon>
        <taxon>Piscirickettsia</taxon>
    </lineage>
</organism>
<dbReference type="PANTHER" id="PTHR37468:SF1">
    <property type="entry name" value="SULFATE TRANSPORTER CYSZ"/>
    <property type="match status" value="1"/>
</dbReference>
<evidence type="ECO:0000256" key="7">
    <source>
        <dbReference type="ARBA" id="ARBA00022989"/>
    </source>
</evidence>
<gene>
    <name evidence="12" type="ORF">BGC07_04010</name>
</gene>
<evidence type="ECO:0000256" key="6">
    <source>
        <dbReference type="ARBA" id="ARBA00022692"/>
    </source>
</evidence>
<keyword evidence="10" id="KW-0198">Cysteine biosynthesis</keyword>
<keyword evidence="8" id="KW-0764">Sulfate transport</keyword>
<evidence type="ECO:0000256" key="8">
    <source>
        <dbReference type="ARBA" id="ARBA00023032"/>
    </source>
</evidence>
<feature type="transmembrane region" description="Helical" evidence="11">
    <location>
        <begin position="201"/>
        <end position="230"/>
    </location>
</feature>
<evidence type="ECO:0000313" key="13">
    <source>
        <dbReference type="Proteomes" id="UP000094329"/>
    </source>
</evidence>
<evidence type="ECO:0000256" key="2">
    <source>
        <dbReference type="ARBA" id="ARBA00022448"/>
    </source>
</evidence>
<dbReference type="NCBIfam" id="NF003433">
    <property type="entry name" value="PRK04949.1"/>
    <property type="match status" value="1"/>
</dbReference>
<proteinExistence type="predicted"/>
<keyword evidence="9 11" id="KW-0472">Membrane</keyword>
<dbReference type="EMBL" id="MDTU01000001">
    <property type="protein sequence ID" value="ODN42253.1"/>
    <property type="molecule type" value="Genomic_DNA"/>
</dbReference>
<dbReference type="Proteomes" id="UP000094329">
    <property type="component" value="Unassembled WGS sequence"/>
</dbReference>
<evidence type="ECO:0000256" key="9">
    <source>
        <dbReference type="ARBA" id="ARBA00023136"/>
    </source>
</evidence>
<protein>
    <submittedName>
        <fullName evidence="12">Cysteine biosynthesis protein CysZ</fullName>
    </submittedName>
</protein>
<feature type="transmembrane region" description="Helical" evidence="11">
    <location>
        <begin position="137"/>
        <end position="163"/>
    </location>
</feature>
<evidence type="ECO:0000313" key="12">
    <source>
        <dbReference type="EMBL" id="ODN42253.1"/>
    </source>
</evidence>
<dbReference type="Pfam" id="PF07264">
    <property type="entry name" value="EI24"/>
    <property type="match status" value="1"/>
</dbReference>
<dbReference type="InterPro" id="IPR059112">
    <property type="entry name" value="CysZ/EI24"/>
</dbReference>
<name>A0ABX3A0E2_9GAMM</name>
<sequence>MSGFHYFLKGLNLIFKPGMRRYLYLPIFLNLILLIVLGYFGIHGIEAITAHFAGSLPHWLHFLESIATVILSLAFIALLVFSFTTLASIIGAPFYSVLCEAVLQQEDHKAPEESLFALIKDMPRLIGRELIKLRYSIVRVIILMILMFIPGLNLIISILWFLFNCWMQAIQYIDYPMDLFKHHFNHTLSATRKKPFTAMGFGLICFVCTMIPLLNLIAIPAAVAGGTLLWSDQIKPLLDKN</sequence>
<reference evidence="12 13" key="1">
    <citation type="submission" date="2016-08" db="EMBL/GenBank/DDBJ databases">
        <title>Draft genome sequence of Candidatus Piscirickettsia litoralis, from seawater.</title>
        <authorList>
            <person name="Wan X."/>
            <person name="Lee A.J."/>
            <person name="Hou S."/>
            <person name="Donachie S.P."/>
        </authorList>
    </citation>
    <scope>NUCLEOTIDE SEQUENCE [LARGE SCALE GENOMIC DNA]</scope>
    <source>
        <strain evidence="12 13">Y2</strain>
    </source>
</reference>
<evidence type="ECO:0000256" key="1">
    <source>
        <dbReference type="ARBA" id="ARBA00004141"/>
    </source>
</evidence>
<dbReference type="RefSeq" id="WP_069312050.1">
    <property type="nucleotide sequence ID" value="NZ_MDTU01000001.1"/>
</dbReference>
<evidence type="ECO:0000256" key="5">
    <source>
        <dbReference type="ARBA" id="ARBA00022605"/>
    </source>
</evidence>
<evidence type="ECO:0000256" key="4">
    <source>
        <dbReference type="ARBA" id="ARBA00022519"/>
    </source>
</evidence>
<keyword evidence="3" id="KW-1003">Cell membrane</keyword>
<accession>A0ABX3A0E2</accession>
<feature type="transmembrane region" description="Helical" evidence="11">
    <location>
        <begin position="62"/>
        <end position="81"/>
    </location>
</feature>
<feature type="transmembrane region" description="Helical" evidence="11">
    <location>
        <begin position="21"/>
        <end position="42"/>
    </location>
</feature>
<keyword evidence="4" id="KW-0997">Cell inner membrane</keyword>
<keyword evidence="13" id="KW-1185">Reference proteome</keyword>
<keyword evidence="5" id="KW-0028">Amino-acid biosynthesis</keyword>
<dbReference type="PANTHER" id="PTHR37468">
    <property type="entry name" value="SULFATE TRANSPORTER CYSZ"/>
    <property type="match status" value="1"/>
</dbReference>